<sequence>MPKVSVSPPSASTAQASSAPAMAATAVDRASLSATVLLGTPGEIFEWDQCKSVAMSLLSQRLPNSTLLLASNQLTVAKMWETVKKDFTYKGAFSQTCMHRDFLSTRCPKDGNVRTFLNDLWSKCAELDAMGISINNGDYQSTIIQLLPYSILGFTSGQLTAATLCGDTIDPDMLILVISDEWDCVMNLPTYRKDVIMLTHFH</sequence>
<accession>K5X5G5</accession>
<dbReference type="GeneID" id="18827111"/>
<dbReference type="OrthoDB" id="3263038at2759"/>
<dbReference type="Proteomes" id="UP000008493">
    <property type="component" value="Unassembled WGS sequence"/>
</dbReference>
<dbReference type="EMBL" id="JH971393">
    <property type="protein sequence ID" value="EKM78172.1"/>
    <property type="molecule type" value="Genomic_DNA"/>
</dbReference>
<protein>
    <recommendedName>
        <fullName evidence="3">Retrotransposon gag domain-containing protein</fullName>
    </recommendedName>
</protein>
<evidence type="ECO:0008006" key="3">
    <source>
        <dbReference type="Google" id="ProtNLM"/>
    </source>
</evidence>
<dbReference type="Pfam" id="PF14223">
    <property type="entry name" value="Retrotran_gag_2"/>
    <property type="match status" value="1"/>
</dbReference>
<dbReference type="RefSeq" id="XP_007331482.1">
    <property type="nucleotide sequence ID" value="XM_007331420.1"/>
</dbReference>
<proteinExistence type="predicted"/>
<reference evidence="2" key="1">
    <citation type="journal article" date="2012" name="Proc. Natl. Acad. Sci. U.S.A.">
        <title>Genome sequence of the button mushroom Agaricus bisporus reveals mechanisms governing adaptation to a humic-rich ecological niche.</title>
        <authorList>
            <person name="Morin E."/>
            <person name="Kohler A."/>
            <person name="Baker A.R."/>
            <person name="Foulongne-Oriol M."/>
            <person name="Lombard V."/>
            <person name="Nagy L.G."/>
            <person name="Ohm R.A."/>
            <person name="Patyshakuliyeva A."/>
            <person name="Brun A."/>
            <person name="Aerts A.L."/>
            <person name="Bailey A.M."/>
            <person name="Billette C."/>
            <person name="Coutinho P.M."/>
            <person name="Deakin G."/>
            <person name="Doddapaneni H."/>
            <person name="Floudas D."/>
            <person name="Grimwood J."/>
            <person name="Hilden K."/>
            <person name="Kuees U."/>
            <person name="LaButti K.M."/>
            <person name="Lapidus A."/>
            <person name="Lindquist E.A."/>
            <person name="Lucas S.M."/>
            <person name="Murat C."/>
            <person name="Riley R.W."/>
            <person name="Salamov A.A."/>
            <person name="Schmutz J."/>
            <person name="Subramanian V."/>
            <person name="Woesten H.A.B."/>
            <person name="Xu J."/>
            <person name="Eastwood D.C."/>
            <person name="Foster G.D."/>
            <person name="Sonnenberg A.S."/>
            <person name="Cullen D."/>
            <person name="de Vries R.P."/>
            <person name="Lundell T."/>
            <person name="Hibbett D.S."/>
            <person name="Henrissat B."/>
            <person name="Burton K.S."/>
            <person name="Kerrigan R.W."/>
            <person name="Challen M.P."/>
            <person name="Grigoriev I.V."/>
            <person name="Martin F."/>
        </authorList>
    </citation>
    <scope>NUCLEOTIDE SEQUENCE [LARGE SCALE GENOMIC DNA]</scope>
    <source>
        <strain evidence="2">JB137-S8 / ATCC MYA-4627 / FGSC 10392</strain>
    </source>
</reference>
<organism evidence="1 2">
    <name type="scientific">Agaricus bisporus var. burnettii (strain JB137-S8 / ATCC MYA-4627 / FGSC 10392)</name>
    <name type="common">White button mushroom</name>
    <dbReference type="NCBI Taxonomy" id="597362"/>
    <lineage>
        <taxon>Eukaryota</taxon>
        <taxon>Fungi</taxon>
        <taxon>Dikarya</taxon>
        <taxon>Basidiomycota</taxon>
        <taxon>Agaricomycotina</taxon>
        <taxon>Agaricomycetes</taxon>
        <taxon>Agaricomycetidae</taxon>
        <taxon>Agaricales</taxon>
        <taxon>Agaricineae</taxon>
        <taxon>Agaricaceae</taxon>
        <taxon>Agaricus</taxon>
    </lineage>
</organism>
<dbReference type="KEGG" id="abp:AGABI1DRAFT129947"/>
<evidence type="ECO:0000313" key="2">
    <source>
        <dbReference type="Proteomes" id="UP000008493"/>
    </source>
</evidence>
<dbReference type="InParanoid" id="K5X5G5"/>
<keyword evidence="2" id="KW-1185">Reference proteome</keyword>
<name>K5X5G5_AGABU</name>
<evidence type="ECO:0000313" key="1">
    <source>
        <dbReference type="EMBL" id="EKM78172.1"/>
    </source>
</evidence>
<dbReference type="AlphaFoldDB" id="K5X5G5"/>
<gene>
    <name evidence="1" type="ORF">AGABI1DRAFT_129947</name>
</gene>
<dbReference type="HOGENOM" id="CLU_1354269_0_0_1"/>